<feature type="domain" description="3-hydroxyisobutyrate dehydrogenase-like NAD-binding" evidence="6">
    <location>
        <begin position="164"/>
        <end position="284"/>
    </location>
</feature>
<dbReference type="InterPro" id="IPR013328">
    <property type="entry name" value="6PGD_dom2"/>
</dbReference>
<name>A0AAU9CXM9_9LACO</name>
<dbReference type="InterPro" id="IPR015815">
    <property type="entry name" value="HIBADH-related"/>
</dbReference>
<accession>A0AAU9CXM9</accession>
<dbReference type="RefSeq" id="WP_317634588.1">
    <property type="nucleotide sequence ID" value="NZ_AP026802.1"/>
</dbReference>
<evidence type="ECO:0000313" key="8">
    <source>
        <dbReference type="Proteomes" id="UP001321861"/>
    </source>
</evidence>
<evidence type="ECO:0000313" key="7">
    <source>
        <dbReference type="EMBL" id="BDR58754.1"/>
    </source>
</evidence>
<sequence>MKIGFVGTGVMGSKMVINLLNAGYEVNVYNRTKAHAQEVIDHGAKWCDSPKTAALKSDLIITIVGFPKDVREVYFGPTGIFAGAHPGLLAIDMTTSSPKLAIEIAAKAQEFKMSALDAPVSGGDVGAQKETLTIMVGGRKEDFQRALPIFEVLGNSVRLFGHSGQGQKSKMANQIMIAGTMTGMVQSLSYAKKSGLNQADIIEMISQGAAKNWSMSNYGPRILKGDFKPGFSAKHFLKDLRIALESAEELGLEMPATKTARDLYQIMVDDELGDEGTQALIKIYR</sequence>
<gene>
    <name evidence="7" type="primary">mmsB</name>
    <name evidence="7" type="ORF">XA3_11950</name>
</gene>
<evidence type="ECO:0000256" key="2">
    <source>
        <dbReference type="ARBA" id="ARBA00023002"/>
    </source>
</evidence>
<dbReference type="PANTHER" id="PTHR43060:SF15">
    <property type="entry name" value="3-HYDROXYISOBUTYRATE DEHYDROGENASE-LIKE 1, MITOCHONDRIAL-RELATED"/>
    <property type="match status" value="1"/>
</dbReference>
<dbReference type="InterPro" id="IPR036291">
    <property type="entry name" value="NAD(P)-bd_dom_sf"/>
</dbReference>
<dbReference type="AlphaFoldDB" id="A0AAU9CXM9"/>
<dbReference type="Pfam" id="PF03446">
    <property type="entry name" value="NAD_binding_2"/>
    <property type="match status" value="1"/>
</dbReference>
<evidence type="ECO:0000256" key="4">
    <source>
        <dbReference type="PIRSR" id="PIRSR000103-1"/>
    </source>
</evidence>
<dbReference type="PANTHER" id="PTHR43060">
    <property type="entry name" value="3-HYDROXYISOBUTYRATE DEHYDROGENASE-LIKE 1, MITOCHONDRIAL-RELATED"/>
    <property type="match status" value="1"/>
</dbReference>
<dbReference type="Gene3D" id="3.40.50.720">
    <property type="entry name" value="NAD(P)-binding Rossmann-like Domain"/>
    <property type="match status" value="1"/>
</dbReference>
<keyword evidence="2" id="KW-0560">Oxidoreductase</keyword>
<dbReference type="InterPro" id="IPR006115">
    <property type="entry name" value="6PGDH_NADP-bd"/>
</dbReference>
<keyword evidence="8" id="KW-1185">Reference proteome</keyword>
<reference evidence="7 8" key="1">
    <citation type="journal article" date="2023" name="Microbiol. Spectr.">
        <title>Symbiosis of Carpenter Bees with Uncharacterized Lactic Acid Bacteria Showing NAD Auxotrophy.</title>
        <authorList>
            <person name="Kawasaki S."/>
            <person name="Ozawa K."/>
            <person name="Mori T."/>
            <person name="Yamamoto A."/>
            <person name="Ito M."/>
            <person name="Ohkuma M."/>
            <person name="Sakamoto M."/>
            <person name="Matsutani M."/>
        </authorList>
    </citation>
    <scope>NUCLEOTIDE SEQUENCE [LARGE SCALE GENOMIC DNA]</scope>
    <source>
        <strain evidence="7 8">XA3</strain>
    </source>
</reference>
<dbReference type="SUPFAM" id="SSF48179">
    <property type="entry name" value="6-phosphogluconate dehydrogenase C-terminal domain-like"/>
    <property type="match status" value="1"/>
</dbReference>
<dbReference type="EMBL" id="AP026802">
    <property type="protein sequence ID" value="BDR58754.1"/>
    <property type="molecule type" value="Genomic_DNA"/>
</dbReference>
<dbReference type="InterPro" id="IPR008927">
    <property type="entry name" value="6-PGluconate_DH-like_C_sf"/>
</dbReference>
<dbReference type="PIRSF" id="PIRSF000103">
    <property type="entry name" value="HIBADH"/>
    <property type="match status" value="1"/>
</dbReference>
<evidence type="ECO:0000256" key="3">
    <source>
        <dbReference type="ARBA" id="ARBA00023027"/>
    </source>
</evidence>
<feature type="domain" description="6-phosphogluconate dehydrogenase NADP-binding" evidence="5">
    <location>
        <begin position="2"/>
        <end position="158"/>
    </location>
</feature>
<dbReference type="SUPFAM" id="SSF51735">
    <property type="entry name" value="NAD(P)-binding Rossmann-fold domains"/>
    <property type="match status" value="1"/>
</dbReference>
<dbReference type="Gene3D" id="1.10.1040.10">
    <property type="entry name" value="N-(1-d-carboxylethyl)-l-norvaline Dehydrogenase, domain 2"/>
    <property type="match status" value="1"/>
</dbReference>
<dbReference type="Proteomes" id="UP001321861">
    <property type="component" value="Chromosome"/>
</dbReference>
<evidence type="ECO:0000259" key="5">
    <source>
        <dbReference type="Pfam" id="PF03446"/>
    </source>
</evidence>
<keyword evidence="3" id="KW-0520">NAD</keyword>
<dbReference type="GO" id="GO:0050661">
    <property type="term" value="F:NADP binding"/>
    <property type="evidence" value="ECO:0007669"/>
    <property type="project" value="InterPro"/>
</dbReference>
<feature type="active site" evidence="4">
    <location>
        <position position="170"/>
    </location>
</feature>
<organism evidence="7 8">
    <name type="scientific">Xylocopilactobacillus apicola</name>
    <dbReference type="NCBI Taxonomy" id="2932184"/>
    <lineage>
        <taxon>Bacteria</taxon>
        <taxon>Bacillati</taxon>
        <taxon>Bacillota</taxon>
        <taxon>Bacilli</taxon>
        <taxon>Lactobacillales</taxon>
        <taxon>Lactobacillaceae</taxon>
        <taxon>Xylocopilactobacillus</taxon>
    </lineage>
</organism>
<evidence type="ECO:0000256" key="1">
    <source>
        <dbReference type="ARBA" id="ARBA00009080"/>
    </source>
</evidence>
<dbReference type="GO" id="GO:0016491">
    <property type="term" value="F:oxidoreductase activity"/>
    <property type="evidence" value="ECO:0007669"/>
    <property type="project" value="UniProtKB-KW"/>
</dbReference>
<dbReference type="KEGG" id="xap:XA3_11950"/>
<dbReference type="GO" id="GO:0051287">
    <property type="term" value="F:NAD binding"/>
    <property type="evidence" value="ECO:0007669"/>
    <property type="project" value="InterPro"/>
</dbReference>
<dbReference type="InterPro" id="IPR029154">
    <property type="entry name" value="HIBADH-like_NADP-bd"/>
</dbReference>
<protein>
    <submittedName>
        <fullName evidence="7">3-hydroxyisobutyrate dehydrogenase</fullName>
    </submittedName>
</protein>
<comment type="similarity">
    <text evidence="1">Belongs to the HIBADH-related family.</text>
</comment>
<proteinExistence type="inferred from homology"/>
<dbReference type="Pfam" id="PF14833">
    <property type="entry name" value="NAD_binding_11"/>
    <property type="match status" value="1"/>
</dbReference>
<evidence type="ECO:0000259" key="6">
    <source>
        <dbReference type="Pfam" id="PF14833"/>
    </source>
</evidence>